<dbReference type="InterPro" id="IPR005135">
    <property type="entry name" value="Endo/exonuclease/phosphatase"/>
</dbReference>
<evidence type="ECO:0000256" key="9">
    <source>
        <dbReference type="ARBA" id="ARBA00022723"/>
    </source>
</evidence>
<dbReference type="InterPro" id="IPR010666">
    <property type="entry name" value="Znf_GRF"/>
</dbReference>
<reference evidence="30" key="1">
    <citation type="submission" date="2019-04" db="EMBL/GenBank/DDBJ databases">
        <authorList>
            <person name="Alioto T."/>
            <person name="Alioto T."/>
        </authorList>
    </citation>
    <scope>NUCLEOTIDE SEQUENCE [LARGE SCALE GENOMIC DNA]</scope>
</reference>
<dbReference type="GO" id="GO:0005634">
    <property type="term" value="C:nucleus"/>
    <property type="evidence" value="ECO:0007669"/>
    <property type="project" value="TreeGrafter"/>
</dbReference>
<name>A0A5E4C1M6_MARMO</name>
<evidence type="ECO:0000256" key="6">
    <source>
        <dbReference type="ARBA" id="ARBA00013541"/>
    </source>
</evidence>
<dbReference type="Proteomes" id="UP000335636">
    <property type="component" value="Unassembled WGS sequence"/>
</dbReference>
<comment type="caution">
    <text evidence="30">The sequence shown here is derived from an EMBL/GenBank/DDBJ whole genome shotgun (WGS) entry which is preliminary data.</text>
</comment>
<evidence type="ECO:0000256" key="22">
    <source>
        <dbReference type="ARBA" id="ARBA00030064"/>
    </source>
</evidence>
<evidence type="ECO:0000256" key="16">
    <source>
        <dbReference type="ARBA" id="ARBA00022842"/>
    </source>
</evidence>
<evidence type="ECO:0000256" key="26">
    <source>
        <dbReference type="PIRSR" id="PIRSR604808-3"/>
    </source>
</evidence>
<dbReference type="InterPro" id="IPR036691">
    <property type="entry name" value="Endo/exonu/phosph_ase_sf"/>
</dbReference>
<keyword evidence="8" id="KW-0540">Nuclease</keyword>
<evidence type="ECO:0000256" key="19">
    <source>
        <dbReference type="ARBA" id="ARBA00023172"/>
    </source>
</evidence>
<keyword evidence="21" id="KW-0539">Nucleus</keyword>
<protein>
    <recommendedName>
        <fullName evidence="6">DNA-(apurinic or apyrimidinic site) endonuclease 2</fullName>
        <ecNumber evidence="5">3.1.11.2</ecNumber>
    </recommendedName>
    <alternativeName>
        <fullName evidence="23">APEX nuclease 2</fullName>
    </alternativeName>
    <alternativeName>
        <fullName evidence="22">Apurinic-apyrimidinic endonuclease 2</fullName>
    </alternativeName>
</protein>
<evidence type="ECO:0000256" key="17">
    <source>
        <dbReference type="ARBA" id="ARBA00023125"/>
    </source>
</evidence>
<keyword evidence="16 25" id="KW-0460">Magnesium</keyword>
<evidence type="ECO:0000256" key="12">
    <source>
        <dbReference type="ARBA" id="ARBA00022771"/>
    </source>
</evidence>
<keyword evidence="15" id="KW-0269">Exonuclease</keyword>
<feature type="site" description="Interaction with DNA substrate" evidence="26">
    <location>
        <position position="445"/>
    </location>
</feature>
<evidence type="ECO:0000256" key="14">
    <source>
        <dbReference type="ARBA" id="ARBA00022833"/>
    </source>
</evidence>
<keyword evidence="19" id="KW-0233">DNA recombination</keyword>
<evidence type="ECO:0000256" key="7">
    <source>
        <dbReference type="ARBA" id="ARBA00022490"/>
    </source>
</evidence>
<evidence type="ECO:0000313" key="30">
    <source>
        <dbReference type="EMBL" id="VTJ75827.1"/>
    </source>
</evidence>
<dbReference type="Pfam" id="PF03372">
    <property type="entry name" value="Exo_endo_phos"/>
    <property type="match status" value="2"/>
</dbReference>
<dbReference type="PANTHER" id="PTHR22748:SF27">
    <property type="entry name" value="DNA-(APURINIC OR APYRIMIDINIC SITE) ENDONUCLEASE 2"/>
    <property type="match status" value="1"/>
</dbReference>
<evidence type="ECO:0000256" key="1">
    <source>
        <dbReference type="ARBA" id="ARBA00000493"/>
    </source>
</evidence>
<dbReference type="PROSITE" id="PS00726">
    <property type="entry name" value="AP_NUCLEASE_F1_1"/>
    <property type="match status" value="1"/>
</dbReference>
<evidence type="ECO:0000256" key="20">
    <source>
        <dbReference type="ARBA" id="ARBA00023204"/>
    </source>
</evidence>
<feature type="binding site" evidence="25">
    <location>
        <position position="444"/>
    </location>
    <ligand>
        <name>Mg(2+)</name>
        <dbReference type="ChEBI" id="CHEBI:18420"/>
        <label>1</label>
    </ligand>
</feature>
<evidence type="ECO:0000259" key="29">
    <source>
        <dbReference type="PROSITE" id="PS51999"/>
    </source>
</evidence>
<dbReference type="PROSITE" id="PS51999">
    <property type="entry name" value="ZF_GRF"/>
    <property type="match status" value="1"/>
</dbReference>
<evidence type="ECO:0000256" key="3">
    <source>
        <dbReference type="ARBA" id="ARBA00004173"/>
    </source>
</evidence>
<dbReference type="PANTHER" id="PTHR22748">
    <property type="entry name" value="AP ENDONUCLEASE"/>
    <property type="match status" value="1"/>
</dbReference>
<comment type="cofactor">
    <cofactor evidence="25">
        <name>Mg(2+)</name>
        <dbReference type="ChEBI" id="CHEBI:18420"/>
    </cofactor>
    <cofactor evidence="25">
        <name>Mn(2+)</name>
        <dbReference type="ChEBI" id="CHEBI:29035"/>
    </cofactor>
    <text evidence="25">Probably binds two magnesium or manganese ions per subunit.</text>
</comment>
<feature type="binding site" evidence="25">
    <location>
        <position position="8"/>
    </location>
    <ligand>
        <name>Mg(2+)</name>
        <dbReference type="ChEBI" id="CHEBI:18420"/>
        <label>1</label>
    </ligand>
</feature>
<keyword evidence="13" id="KW-0378">Hydrolase</keyword>
<comment type="catalytic activity">
    <reaction evidence="1">
        <text>Exonucleolytic cleavage in the 3'- to 5'-direction to yield nucleoside 5'-phosphates.</text>
        <dbReference type="EC" id="3.1.11.2"/>
    </reaction>
</comment>
<feature type="active site" description="Proton acceptor" evidence="24">
    <location>
        <position position="445"/>
    </location>
</feature>
<dbReference type="Pfam" id="PF06839">
    <property type="entry name" value="Zn_ribbon_GRF"/>
    <property type="match status" value="1"/>
</dbReference>
<sequence length="659" mass="73925">MLRIVSWNINGIRSPLQGVVCQETSNSTSMAMRRILDELDADIVCLQETKVTRDVLTEPLAIVEGYNSYFSFSRSRSGYSGVATFCKDSATPVAAEEGLSGLFATQNGDVGCYGNTDEFTQEELRALDSEGRALLTQHKIRTWEGKERTLTLINVYCPHADPGKPERLTFKMRFYRLLQIRAEALLAAGRYWKSGQQGFFEFVLGAQPCVMLHWKISSLSPGVATFCKDSATPVAAEEGLSGLFATQNGDVGCYGNTDEFTQEELRALDSEGRALLTQHKIRTWEGKERTLTLINVYCPHADPGKPERLTFKMRFYRLLQIRAEALLAAGSHVIILGDLNTAHRRIDHCDAVNLECFEEDPGRKWMDSLLSNLECQAGSHGGPFIDSYRYFQPKQERAFTCWSVVSGARHLNYGSRLDYVLGDRTLVIDTFQNSFLLPEVMGSDHCPVGATLNVSSVPAKQCPPLCTRFLPEFAGTQLKILRFLVPREQEPVLEKSALWLSNQTQVQKQQNKVRVRSTRPRPSQANSRRGQTNLMSYFQPSSSHSKTSPELELLSLPLVNNLTTPKTLEEEMIAREVEGQAKHSESKEEKELRTSFWKSVLGGPSPMPLCSGHREPCVMRTVKKPGPNLGRHFYMCARPRGPPSDLSSRCNFFLWSKPS</sequence>
<dbReference type="EMBL" id="CABDUW010000825">
    <property type="protein sequence ID" value="VTJ75827.1"/>
    <property type="molecule type" value="Genomic_DNA"/>
</dbReference>
<dbReference type="FunFam" id="3.60.10.10:FF:000030">
    <property type="entry name" value="DNA-(apurinic or apyrimidinic site) lyase"/>
    <property type="match status" value="1"/>
</dbReference>
<keyword evidence="10" id="KW-0255">Endonuclease</keyword>
<feature type="active site" description="Proton donor/acceptor" evidence="24">
    <location>
        <position position="338"/>
    </location>
</feature>
<dbReference type="GO" id="GO:0003677">
    <property type="term" value="F:DNA binding"/>
    <property type="evidence" value="ECO:0007669"/>
    <property type="project" value="UniProtKB-KW"/>
</dbReference>
<feature type="binding site" evidence="25">
    <location>
        <position position="48"/>
    </location>
    <ligand>
        <name>Mg(2+)</name>
        <dbReference type="ChEBI" id="CHEBI:18420"/>
        <label>1</label>
    </ligand>
</feature>
<evidence type="ECO:0000313" key="31">
    <source>
        <dbReference type="Proteomes" id="UP000335636"/>
    </source>
</evidence>
<dbReference type="AlphaFoldDB" id="A0A5E4C1M6"/>
<evidence type="ECO:0000256" key="18">
    <source>
        <dbReference type="ARBA" id="ARBA00023128"/>
    </source>
</evidence>
<dbReference type="GO" id="GO:0003906">
    <property type="term" value="F:DNA-(apurinic or apyrimidinic site) endonuclease activity"/>
    <property type="evidence" value="ECO:0007669"/>
    <property type="project" value="TreeGrafter"/>
</dbReference>
<comment type="cofactor">
    <cofactor evidence="2">
        <name>Mn(2+)</name>
        <dbReference type="ChEBI" id="CHEBI:29035"/>
    </cofactor>
</comment>
<feature type="binding site" evidence="25">
    <location>
        <position position="445"/>
    </location>
    <ligand>
        <name>Mg(2+)</name>
        <dbReference type="ChEBI" id="CHEBI:18420"/>
        <label>1</label>
    </ligand>
</feature>
<dbReference type="PROSITE" id="PS51435">
    <property type="entry name" value="AP_NUCLEASE_F1_4"/>
    <property type="match status" value="1"/>
</dbReference>
<proteinExistence type="inferred from homology"/>
<gene>
    <name evidence="30" type="ORF">MONAX_5E042443</name>
</gene>
<evidence type="ECO:0000256" key="15">
    <source>
        <dbReference type="ARBA" id="ARBA00022839"/>
    </source>
</evidence>
<dbReference type="InterPro" id="IPR004808">
    <property type="entry name" value="AP_endonuc_1"/>
</dbReference>
<dbReference type="Gene3D" id="3.60.10.10">
    <property type="entry name" value="Endonuclease/exonuclease/phosphatase"/>
    <property type="match status" value="2"/>
</dbReference>
<dbReference type="GO" id="GO:0006284">
    <property type="term" value="P:base-excision repair"/>
    <property type="evidence" value="ECO:0007669"/>
    <property type="project" value="TreeGrafter"/>
</dbReference>
<evidence type="ECO:0000256" key="10">
    <source>
        <dbReference type="ARBA" id="ARBA00022759"/>
    </source>
</evidence>
<comment type="similarity">
    <text evidence="4">Belongs to the DNA repair enzymes AP/ExoA family.</text>
</comment>
<keyword evidence="9 25" id="KW-0479">Metal-binding</keyword>
<accession>A0A5E4C1M6</accession>
<keyword evidence="7" id="KW-0963">Cytoplasm</keyword>
<keyword evidence="17" id="KW-0238">DNA-binding</keyword>
<evidence type="ECO:0000256" key="5">
    <source>
        <dbReference type="ARBA" id="ARBA00012115"/>
    </source>
</evidence>
<dbReference type="GO" id="GO:0005739">
    <property type="term" value="C:mitochondrion"/>
    <property type="evidence" value="ECO:0007669"/>
    <property type="project" value="UniProtKB-SubCell"/>
</dbReference>
<feature type="active site" evidence="24">
    <location>
        <position position="297"/>
    </location>
</feature>
<evidence type="ECO:0000256" key="23">
    <source>
        <dbReference type="ARBA" id="ARBA00077145"/>
    </source>
</evidence>
<dbReference type="GO" id="GO:0006310">
    <property type="term" value="P:DNA recombination"/>
    <property type="evidence" value="ECO:0007669"/>
    <property type="project" value="UniProtKB-KW"/>
</dbReference>
<dbReference type="InterPro" id="IPR020847">
    <property type="entry name" value="AP_endonuclease_F1_BS"/>
</dbReference>
<feature type="compositionally biased region" description="Polar residues" evidence="28">
    <location>
        <begin position="520"/>
        <end position="546"/>
    </location>
</feature>
<feature type="domain" description="GRF-type" evidence="29">
    <location>
        <begin position="610"/>
        <end position="659"/>
    </location>
</feature>
<dbReference type="CDD" id="cd09088">
    <property type="entry name" value="Ape2-like_AP-endo"/>
    <property type="match status" value="1"/>
</dbReference>
<feature type="site" description="Transition state stabilizer" evidence="26">
    <location>
        <position position="340"/>
    </location>
</feature>
<dbReference type="EC" id="3.1.11.2" evidence="5"/>
<keyword evidence="14" id="KW-0862">Zinc</keyword>
<evidence type="ECO:0000256" key="8">
    <source>
        <dbReference type="ARBA" id="ARBA00022722"/>
    </source>
</evidence>
<feature type="site" description="Important for catalytic activity" evidence="26">
    <location>
        <position position="418"/>
    </location>
</feature>
<evidence type="ECO:0000256" key="27">
    <source>
        <dbReference type="PROSITE-ProRule" id="PRU01343"/>
    </source>
</evidence>
<evidence type="ECO:0000256" key="28">
    <source>
        <dbReference type="SAM" id="MobiDB-lite"/>
    </source>
</evidence>
<dbReference type="GO" id="GO:0008270">
    <property type="term" value="F:zinc ion binding"/>
    <property type="evidence" value="ECO:0007669"/>
    <property type="project" value="UniProtKB-KW"/>
</dbReference>
<feature type="binding site" evidence="25">
    <location>
        <position position="340"/>
    </location>
    <ligand>
        <name>Mg(2+)</name>
        <dbReference type="ChEBI" id="CHEBI:18420"/>
        <label>1</label>
    </ligand>
</feature>
<evidence type="ECO:0000256" key="21">
    <source>
        <dbReference type="ARBA" id="ARBA00023242"/>
    </source>
</evidence>
<evidence type="ECO:0000256" key="11">
    <source>
        <dbReference type="ARBA" id="ARBA00022763"/>
    </source>
</evidence>
<evidence type="ECO:0000256" key="24">
    <source>
        <dbReference type="PIRSR" id="PIRSR604808-1"/>
    </source>
</evidence>
<evidence type="ECO:0000256" key="2">
    <source>
        <dbReference type="ARBA" id="ARBA00001936"/>
    </source>
</evidence>
<evidence type="ECO:0000256" key="4">
    <source>
        <dbReference type="ARBA" id="ARBA00007092"/>
    </source>
</evidence>
<keyword evidence="12 27" id="KW-0863">Zinc-finger</keyword>
<evidence type="ECO:0000256" key="13">
    <source>
        <dbReference type="ARBA" id="ARBA00022801"/>
    </source>
</evidence>
<dbReference type="GO" id="GO:0008081">
    <property type="term" value="F:phosphoric diester hydrolase activity"/>
    <property type="evidence" value="ECO:0007669"/>
    <property type="project" value="TreeGrafter"/>
</dbReference>
<comment type="subcellular location">
    <subcellularLocation>
        <location evidence="3">Mitochondrion</location>
    </subcellularLocation>
</comment>
<dbReference type="SUPFAM" id="SSF56219">
    <property type="entry name" value="DNase I-like"/>
    <property type="match status" value="2"/>
</dbReference>
<keyword evidence="31" id="KW-1185">Reference proteome</keyword>
<feature type="region of interest" description="Disordered" evidence="28">
    <location>
        <begin position="509"/>
        <end position="549"/>
    </location>
</feature>
<evidence type="ECO:0000256" key="25">
    <source>
        <dbReference type="PIRSR" id="PIRSR604808-2"/>
    </source>
</evidence>
<dbReference type="GO" id="GO:0008311">
    <property type="term" value="F:double-stranded DNA 3'-5' DNA exonuclease activity"/>
    <property type="evidence" value="ECO:0007669"/>
    <property type="project" value="UniProtKB-EC"/>
</dbReference>
<keyword evidence="20" id="KW-0234">DNA repair</keyword>
<keyword evidence="18" id="KW-0496">Mitochondrion</keyword>
<organism evidence="30 31">
    <name type="scientific">Marmota monax</name>
    <name type="common">Woodchuck</name>
    <dbReference type="NCBI Taxonomy" id="9995"/>
    <lineage>
        <taxon>Eukaryota</taxon>
        <taxon>Metazoa</taxon>
        <taxon>Chordata</taxon>
        <taxon>Craniata</taxon>
        <taxon>Vertebrata</taxon>
        <taxon>Euteleostomi</taxon>
        <taxon>Mammalia</taxon>
        <taxon>Eutheria</taxon>
        <taxon>Euarchontoglires</taxon>
        <taxon>Glires</taxon>
        <taxon>Rodentia</taxon>
        <taxon>Sciuromorpha</taxon>
        <taxon>Sciuridae</taxon>
        <taxon>Xerinae</taxon>
        <taxon>Marmotini</taxon>
        <taxon>Marmota</taxon>
    </lineage>
</organism>
<keyword evidence="25" id="KW-0464">Manganese</keyword>
<feature type="binding site" evidence="25">
    <location>
        <position position="338"/>
    </location>
    <ligand>
        <name>Mg(2+)</name>
        <dbReference type="ChEBI" id="CHEBI:18420"/>
        <label>1</label>
    </ligand>
</feature>
<keyword evidence="11" id="KW-0227">DNA damage</keyword>